<sequence>MDALKNIITDSKYPNLYSLLIYQKDDLIYEHYFPGHQADSLFDIRSSFKSILSLLAGISIDKGYLHSLDDKVFQYFHNSAYAAFFTGPKKEITLRHLLAMKSGLICEEFFSSHDCETPMEESENWIAFCLDRPMAHKPGQRWSYSTCNALIAGAVIEAATGKPLADFAAEHLFAPLGIRDYRWTQDPSGNYMSGGSFFMTGPDMLKIGQLVLHNGYFLDKHIISSEYLHIATSPITGIPSFSFVGQSGLTDTLCKPAYYGLCWYTESVKAGNRYYTCQFSSGNGGQYILVIRELALVVVCTQGNFDSRQAKQFFEILVNYIIPAVRY</sequence>
<comment type="caution">
    <text evidence="2">The sequence shown here is derived from an EMBL/GenBank/DDBJ whole genome shotgun (WGS) entry which is preliminary data.</text>
</comment>
<dbReference type="PANTHER" id="PTHR43283">
    <property type="entry name" value="BETA-LACTAMASE-RELATED"/>
    <property type="match status" value="1"/>
</dbReference>
<organism evidence="2 3">
    <name type="scientific">Chitinophaga varians</name>
    <dbReference type="NCBI Taxonomy" id="2202339"/>
    <lineage>
        <taxon>Bacteria</taxon>
        <taxon>Pseudomonadati</taxon>
        <taxon>Bacteroidota</taxon>
        <taxon>Chitinophagia</taxon>
        <taxon>Chitinophagales</taxon>
        <taxon>Chitinophagaceae</taxon>
        <taxon>Chitinophaga</taxon>
    </lineage>
</organism>
<dbReference type="EMBL" id="JABAIA010000006">
    <property type="protein sequence ID" value="NLR69216.1"/>
    <property type="molecule type" value="Genomic_DNA"/>
</dbReference>
<evidence type="ECO:0000259" key="1">
    <source>
        <dbReference type="Pfam" id="PF00144"/>
    </source>
</evidence>
<dbReference type="SUPFAM" id="SSF56601">
    <property type="entry name" value="beta-lactamase/transpeptidase-like"/>
    <property type="match status" value="1"/>
</dbReference>
<dbReference type="PANTHER" id="PTHR43283:SF7">
    <property type="entry name" value="BETA-LACTAMASE-RELATED DOMAIN-CONTAINING PROTEIN"/>
    <property type="match status" value="1"/>
</dbReference>
<keyword evidence="3" id="KW-1185">Reference proteome</keyword>
<dbReference type="Gene3D" id="3.40.710.10">
    <property type="entry name" value="DD-peptidase/beta-lactamase superfamily"/>
    <property type="match status" value="1"/>
</dbReference>
<dbReference type="Pfam" id="PF00144">
    <property type="entry name" value="Beta-lactamase"/>
    <property type="match status" value="1"/>
</dbReference>
<feature type="domain" description="Beta-lactamase-related" evidence="1">
    <location>
        <begin position="18"/>
        <end position="210"/>
    </location>
</feature>
<reference evidence="2 3" key="1">
    <citation type="submission" date="2020-04" db="EMBL/GenBank/DDBJ databases">
        <authorList>
            <person name="Yin C."/>
        </authorList>
    </citation>
    <scope>NUCLEOTIDE SEQUENCE [LARGE SCALE GENOMIC DNA]</scope>
    <source>
        <strain evidence="2 3">Ae27</strain>
    </source>
</reference>
<gene>
    <name evidence="2" type="ORF">HGH92_33270</name>
</gene>
<accession>A0A847S2W0</accession>
<name>A0A847S2W0_9BACT</name>
<dbReference type="Proteomes" id="UP000570474">
    <property type="component" value="Unassembled WGS sequence"/>
</dbReference>
<dbReference type="InterPro" id="IPR001466">
    <property type="entry name" value="Beta-lactam-related"/>
</dbReference>
<dbReference type="RefSeq" id="WP_168875178.1">
    <property type="nucleotide sequence ID" value="NZ_JABAIA010000006.1"/>
</dbReference>
<proteinExistence type="predicted"/>
<dbReference type="AlphaFoldDB" id="A0A847S2W0"/>
<dbReference type="InterPro" id="IPR012338">
    <property type="entry name" value="Beta-lactam/transpept-like"/>
</dbReference>
<protein>
    <submittedName>
        <fullName evidence="2">Beta-lactamase family protein</fullName>
    </submittedName>
</protein>
<dbReference type="InterPro" id="IPR050789">
    <property type="entry name" value="Diverse_Enzym_Activities"/>
</dbReference>
<evidence type="ECO:0000313" key="3">
    <source>
        <dbReference type="Proteomes" id="UP000570474"/>
    </source>
</evidence>
<evidence type="ECO:0000313" key="2">
    <source>
        <dbReference type="EMBL" id="NLR69216.1"/>
    </source>
</evidence>